<dbReference type="PANTHER" id="PTHR47160">
    <property type="entry name" value="PUTATIVE-RELATED"/>
    <property type="match status" value="1"/>
</dbReference>
<feature type="domain" description="MULE transposase" evidence="1">
    <location>
        <begin position="177"/>
        <end position="265"/>
    </location>
</feature>
<keyword evidence="3" id="KW-1185">Reference proteome</keyword>
<dbReference type="Pfam" id="PF10551">
    <property type="entry name" value="MULE"/>
    <property type="match status" value="1"/>
</dbReference>
<reference evidence="2 3" key="1">
    <citation type="submission" date="2023-01" db="EMBL/GenBank/DDBJ databases">
        <authorList>
            <person name="Whitehead M."/>
        </authorList>
    </citation>
    <scope>NUCLEOTIDE SEQUENCE [LARGE SCALE GENOMIC DNA]</scope>
</reference>
<comment type="caution">
    <text evidence="2">The sequence shown here is derived from an EMBL/GenBank/DDBJ whole genome shotgun (WGS) entry which is preliminary data.</text>
</comment>
<protein>
    <recommendedName>
        <fullName evidence="1">MULE transposase domain-containing protein</fullName>
    </recommendedName>
</protein>
<evidence type="ECO:0000313" key="2">
    <source>
        <dbReference type="EMBL" id="CAI6356396.1"/>
    </source>
</evidence>
<dbReference type="EMBL" id="CARXXK010000002">
    <property type="protein sequence ID" value="CAI6356396.1"/>
    <property type="molecule type" value="Genomic_DNA"/>
</dbReference>
<proteinExistence type="predicted"/>
<accession>A0AAV0WLM1</accession>
<name>A0AAV0WLM1_9HEMI</name>
<sequence length="442" mass="51630">MSSEMREKKLIENFWFSFHKKLAGDVERWKCTTRGCKSYFKRNSIGEMFDEHLEHNHLHLDDNVIRRREISSNLKRKAQENLHEKPAKLLRTQLEPNDLNVLTTQDVNAIRKSVYYVRSKSLPKLPKSTEEAQDSLDKINITTLAGENFLFFNDKASNIVILTCNTNINILKENRCIYIDGTFKYCPKFFYQMFTVHVLHNGYYLPLIYCFLPDKTSVTYGKAFSALCDHLNPQVVFVDFEEAIHIALRKTWPSVNIKGCRFHLGQSWWRMIQSVGLASEFRDKDSRIGRALKYLFGLPYLPPSDVLDCFTDDLMAIKPIDDKIDKVFDYIFENYLTSDSRFPPKMWAECSSALSLTTNGCEAFHSKFNKEFNTTHPNIFKVIDILLNIQSETQIKARSYFNTPRSKKKQEFVEKIICEFSSNKISRIDYIKKLCLTNLPDI</sequence>
<dbReference type="InterPro" id="IPR018289">
    <property type="entry name" value="MULE_transposase_dom"/>
</dbReference>
<evidence type="ECO:0000313" key="3">
    <source>
        <dbReference type="Proteomes" id="UP001160148"/>
    </source>
</evidence>
<evidence type="ECO:0000259" key="1">
    <source>
        <dbReference type="Pfam" id="PF10551"/>
    </source>
</evidence>
<dbReference type="Proteomes" id="UP001160148">
    <property type="component" value="Unassembled WGS sequence"/>
</dbReference>
<organism evidence="2 3">
    <name type="scientific">Macrosiphum euphorbiae</name>
    <name type="common">potato aphid</name>
    <dbReference type="NCBI Taxonomy" id="13131"/>
    <lineage>
        <taxon>Eukaryota</taxon>
        <taxon>Metazoa</taxon>
        <taxon>Ecdysozoa</taxon>
        <taxon>Arthropoda</taxon>
        <taxon>Hexapoda</taxon>
        <taxon>Insecta</taxon>
        <taxon>Pterygota</taxon>
        <taxon>Neoptera</taxon>
        <taxon>Paraneoptera</taxon>
        <taxon>Hemiptera</taxon>
        <taxon>Sternorrhyncha</taxon>
        <taxon>Aphidomorpha</taxon>
        <taxon>Aphidoidea</taxon>
        <taxon>Aphididae</taxon>
        <taxon>Macrosiphini</taxon>
        <taxon>Macrosiphum</taxon>
    </lineage>
</organism>
<dbReference type="AlphaFoldDB" id="A0AAV0WLM1"/>
<gene>
    <name evidence="2" type="ORF">MEUPH1_LOCUS12131</name>
</gene>
<dbReference type="PANTHER" id="PTHR47160:SF10">
    <property type="entry name" value="MULE TRANSPOSASE DOMAIN-CONTAINING PROTEIN"/>
    <property type="match status" value="1"/>
</dbReference>